<dbReference type="Pfam" id="PF05069">
    <property type="entry name" value="Phage_tail_S"/>
    <property type="match status" value="1"/>
</dbReference>
<dbReference type="Proteomes" id="UP001220395">
    <property type="component" value="Chromosome"/>
</dbReference>
<accession>A0ABY7TG75</accession>
<gene>
    <name evidence="1" type="ORF">PQ455_10400</name>
</gene>
<sequence>MAASVEIRVEGQDAIERRLRAIQERGEDLSPLMDAIGLAMEGSTLQRFEDERGPDGSRWTPSRRVEQFGGKTLTLSARLKQSVSYIALADSVRVGTNVIYAGVHQHGATIVGRNGPLRFKLPGIGFRSARQVIIPARPMFGIGDEDEDEIEALTEDFFGLEAA</sequence>
<keyword evidence="2" id="KW-1185">Reference proteome</keyword>
<protein>
    <submittedName>
        <fullName evidence="1">Phage virion morphogenesis protein</fullName>
    </submittedName>
</protein>
<evidence type="ECO:0000313" key="2">
    <source>
        <dbReference type="Proteomes" id="UP001220395"/>
    </source>
</evidence>
<dbReference type="RefSeq" id="WP_273686007.1">
    <property type="nucleotide sequence ID" value="NZ_CP117411.1"/>
</dbReference>
<dbReference type="EMBL" id="CP117411">
    <property type="protein sequence ID" value="WCT72058.1"/>
    <property type="molecule type" value="Genomic_DNA"/>
</dbReference>
<dbReference type="InterPro" id="IPR006522">
    <property type="entry name" value="Phage_virion_morphogenesis"/>
</dbReference>
<proteinExistence type="predicted"/>
<dbReference type="NCBIfam" id="TIGR01635">
    <property type="entry name" value="tail_comp_S"/>
    <property type="match status" value="1"/>
</dbReference>
<reference evidence="1 2" key="1">
    <citation type="submission" date="2023-02" db="EMBL/GenBank/DDBJ databases">
        <title>Genome sequence of Sphingomonas naphthae.</title>
        <authorList>
            <person name="Kim S."/>
            <person name="Heo J."/>
            <person name="Kwon S.-W."/>
        </authorList>
    </citation>
    <scope>NUCLEOTIDE SEQUENCE [LARGE SCALE GENOMIC DNA]</scope>
    <source>
        <strain evidence="1 2">KACC 18716</strain>
    </source>
</reference>
<name>A0ABY7TG75_9SPHN</name>
<evidence type="ECO:0000313" key="1">
    <source>
        <dbReference type="EMBL" id="WCT72058.1"/>
    </source>
</evidence>
<organism evidence="1 2">
    <name type="scientific">Sphingomonas naphthae</name>
    <dbReference type="NCBI Taxonomy" id="1813468"/>
    <lineage>
        <taxon>Bacteria</taxon>
        <taxon>Pseudomonadati</taxon>
        <taxon>Pseudomonadota</taxon>
        <taxon>Alphaproteobacteria</taxon>
        <taxon>Sphingomonadales</taxon>
        <taxon>Sphingomonadaceae</taxon>
        <taxon>Sphingomonas</taxon>
    </lineage>
</organism>